<dbReference type="RefSeq" id="WP_190471717.1">
    <property type="nucleotide sequence ID" value="NZ_JACJPW010000093.1"/>
</dbReference>
<evidence type="ECO:0000313" key="2">
    <source>
        <dbReference type="EMBL" id="MBD2184735.1"/>
    </source>
</evidence>
<dbReference type="Pfam" id="PF00498">
    <property type="entry name" value="FHA"/>
    <property type="match status" value="1"/>
</dbReference>
<feature type="domain" description="FHA" evidence="1">
    <location>
        <begin position="31"/>
        <end position="83"/>
    </location>
</feature>
<accession>A0A926VIY8</accession>
<dbReference type="EMBL" id="JACJPW010000093">
    <property type="protein sequence ID" value="MBD2184735.1"/>
    <property type="molecule type" value="Genomic_DNA"/>
</dbReference>
<reference evidence="2" key="1">
    <citation type="journal article" date="2015" name="ISME J.">
        <title>Draft Genome Sequence of Streptomyces incarnatus NRRL8089, which Produces the Nucleoside Antibiotic Sinefungin.</title>
        <authorList>
            <person name="Oshima K."/>
            <person name="Hattori M."/>
            <person name="Shimizu H."/>
            <person name="Fukuda K."/>
            <person name="Nemoto M."/>
            <person name="Inagaki K."/>
            <person name="Tamura T."/>
        </authorList>
    </citation>
    <scope>NUCLEOTIDE SEQUENCE</scope>
    <source>
        <strain evidence="2">FACHB-1375</strain>
    </source>
</reference>
<keyword evidence="3" id="KW-1185">Reference proteome</keyword>
<dbReference type="InterPro" id="IPR000253">
    <property type="entry name" value="FHA_dom"/>
</dbReference>
<evidence type="ECO:0000259" key="1">
    <source>
        <dbReference type="PROSITE" id="PS50006"/>
    </source>
</evidence>
<dbReference type="InterPro" id="IPR008984">
    <property type="entry name" value="SMAD_FHA_dom_sf"/>
</dbReference>
<dbReference type="PROSITE" id="PS50006">
    <property type="entry name" value="FHA_DOMAIN"/>
    <property type="match status" value="1"/>
</dbReference>
<reference evidence="2" key="2">
    <citation type="submission" date="2020-08" db="EMBL/GenBank/DDBJ databases">
        <authorList>
            <person name="Chen M."/>
            <person name="Teng W."/>
            <person name="Zhao L."/>
            <person name="Hu C."/>
            <person name="Zhou Y."/>
            <person name="Han B."/>
            <person name="Song L."/>
            <person name="Shu W."/>
        </authorList>
    </citation>
    <scope>NUCLEOTIDE SEQUENCE</scope>
    <source>
        <strain evidence="2">FACHB-1375</strain>
    </source>
</reference>
<dbReference type="CDD" id="cd00060">
    <property type="entry name" value="FHA"/>
    <property type="match status" value="1"/>
</dbReference>
<dbReference type="Proteomes" id="UP000641646">
    <property type="component" value="Unassembled WGS sequence"/>
</dbReference>
<protein>
    <submittedName>
        <fullName evidence="2">FHA domain-containing protein</fullName>
    </submittedName>
</protein>
<gene>
    <name evidence="2" type="ORF">H6G03_27310</name>
</gene>
<dbReference type="AlphaFoldDB" id="A0A926VIY8"/>
<sequence length="177" mass="19438">MNELSIEWQEAGHLRKQIIRDRQLSKNPGTVRLGRDSLRCDIVLTHPTVSGLHVEIFFNSQQQQFYLRNLRESNPPLVNGNQLVAGEVTLSGGSVFHLGETEVKVTGVNIDESSVPPTILLSPSTQPSQVPSANQTYGLRCPKCDRISPYERLDLGCPWCGTSLAAAASVLMTPTEL</sequence>
<dbReference type="SMART" id="SM00240">
    <property type="entry name" value="FHA"/>
    <property type="match status" value="1"/>
</dbReference>
<comment type="caution">
    <text evidence="2">The sequence shown here is derived from an EMBL/GenBank/DDBJ whole genome shotgun (WGS) entry which is preliminary data.</text>
</comment>
<evidence type="ECO:0000313" key="3">
    <source>
        <dbReference type="Proteomes" id="UP000641646"/>
    </source>
</evidence>
<dbReference type="SUPFAM" id="SSF49879">
    <property type="entry name" value="SMAD/FHA domain"/>
    <property type="match status" value="1"/>
</dbReference>
<dbReference type="Gene3D" id="2.60.200.20">
    <property type="match status" value="1"/>
</dbReference>
<organism evidence="2 3">
    <name type="scientific">Aerosakkonema funiforme FACHB-1375</name>
    <dbReference type="NCBI Taxonomy" id="2949571"/>
    <lineage>
        <taxon>Bacteria</taxon>
        <taxon>Bacillati</taxon>
        <taxon>Cyanobacteriota</taxon>
        <taxon>Cyanophyceae</taxon>
        <taxon>Oscillatoriophycideae</taxon>
        <taxon>Aerosakkonematales</taxon>
        <taxon>Aerosakkonemataceae</taxon>
        <taxon>Aerosakkonema</taxon>
    </lineage>
</organism>
<name>A0A926VIY8_9CYAN</name>
<proteinExistence type="predicted"/>